<reference evidence="1 2" key="1">
    <citation type="submission" date="2020-04" db="EMBL/GenBank/DDBJ databases">
        <authorList>
            <person name="Basu S."/>
            <person name="Maruthanayagam V."/>
            <person name="Chakraborty S."/>
            <person name="Pramanik A."/>
            <person name="Mukherjee J."/>
            <person name="Brink B."/>
        </authorList>
    </citation>
    <scope>NUCLEOTIDE SEQUENCE [LARGE SCALE GENOMIC DNA]</scope>
    <source>
        <strain evidence="1 2">AP17</strain>
    </source>
</reference>
<sequence length="198" mass="22661">MSKQSCQHLDVDSIIDSQSLISWLKQKANEFHLKYLLAHAEDGVIWGYFQDDKLNIAHSIFPEVLEFPELRLLTLQQCRVFGEPGEILLWQTDKGLKARLIQDDDNTEKLPDEVQIILGTQGTEKDGFTLLSDGQQGLKHAVPLTGIQFDHKEKTQHRPVRLLVRHYIDYNNNTGVARIFLSRLVSLTSQPEKSEVTK</sequence>
<proteinExistence type="predicted"/>
<evidence type="ECO:0000313" key="1">
    <source>
        <dbReference type="EMBL" id="QIZ72192.1"/>
    </source>
</evidence>
<dbReference type="Proteomes" id="UP000500857">
    <property type="component" value="Chromosome"/>
</dbReference>
<dbReference type="EMBL" id="CP051167">
    <property type="protein sequence ID" value="QIZ72192.1"/>
    <property type="molecule type" value="Genomic_DNA"/>
</dbReference>
<accession>A0A6H1U004</accession>
<keyword evidence="2" id="KW-1185">Reference proteome</keyword>
<evidence type="ECO:0000313" key="2">
    <source>
        <dbReference type="Proteomes" id="UP000500857"/>
    </source>
</evidence>
<dbReference type="AlphaFoldDB" id="A0A6H1U004"/>
<gene>
    <name evidence="1" type="ORF">HCG48_17770</name>
</gene>
<organism evidence="1 2">
    <name type="scientific">Oxynema aestuarii AP17</name>
    <dbReference type="NCBI Taxonomy" id="2064643"/>
    <lineage>
        <taxon>Bacteria</taxon>
        <taxon>Bacillati</taxon>
        <taxon>Cyanobacteriota</taxon>
        <taxon>Cyanophyceae</taxon>
        <taxon>Oscillatoriophycideae</taxon>
        <taxon>Oscillatoriales</taxon>
        <taxon>Oscillatoriaceae</taxon>
        <taxon>Oxynema</taxon>
        <taxon>Oxynema aestuarii</taxon>
    </lineage>
</organism>
<name>A0A6H1U004_9CYAN</name>
<protein>
    <submittedName>
        <fullName evidence="1">TIGR03984 family CRISPR-associated protein</fullName>
    </submittedName>
</protein>
<dbReference type="InterPro" id="IPR023815">
    <property type="entry name" value="CRISPR-assoc_Csx19"/>
</dbReference>
<dbReference type="RefSeq" id="WP_168570342.1">
    <property type="nucleotide sequence ID" value="NZ_CP051167.1"/>
</dbReference>
<dbReference type="NCBIfam" id="TIGR03984">
    <property type="entry name" value="CRISPR-associated protein Csx19"/>
    <property type="match status" value="1"/>
</dbReference>
<dbReference type="KEGG" id="oxy:HCG48_17770"/>